<accession>E9HQP4</accession>
<evidence type="ECO:0000256" key="6">
    <source>
        <dbReference type="ARBA" id="ARBA00023170"/>
    </source>
</evidence>
<dbReference type="GO" id="GO:0005886">
    <property type="term" value="C:plasma membrane"/>
    <property type="evidence" value="ECO:0007669"/>
    <property type="project" value="UniProtKB-SubCell"/>
</dbReference>
<evidence type="ECO:0000256" key="8">
    <source>
        <dbReference type="SAM" id="Phobius"/>
    </source>
</evidence>
<evidence type="ECO:0000313" key="9">
    <source>
        <dbReference type="EMBL" id="EFX65928.1"/>
    </source>
</evidence>
<evidence type="ECO:0008006" key="11">
    <source>
        <dbReference type="Google" id="ProtNLM"/>
    </source>
</evidence>
<keyword evidence="10" id="KW-1185">Reference proteome</keyword>
<sequence>MSVRYQKPVVNSFHDLAAIPSYQATILTGSIQDMDLLETNLEYMKVIYEKIKKCSSDCRKFTFPEMVNPVVQKDNYVSIIPWRVGNSYLDKYNAKKCQLAMAYERTSWKPMFFAVPKSSPYIEEINREAMWFIDVGLNGYNKTPKKLCQLNYNSNGVSSKTFSSRMILEQFYLPFLILFGGYLLAFIQFCREKLYPIR</sequence>
<dbReference type="HOGENOM" id="CLU_1379383_0_0_1"/>
<feature type="transmembrane region" description="Helical" evidence="8">
    <location>
        <begin position="171"/>
        <end position="190"/>
    </location>
</feature>
<dbReference type="KEGG" id="dpx:DAPPUDRAFT_332695"/>
<dbReference type="InterPro" id="IPR052192">
    <property type="entry name" value="Insect_Ionotropic_Sensory_Rcpt"/>
</dbReference>
<dbReference type="EMBL" id="GL732723">
    <property type="protein sequence ID" value="EFX65928.1"/>
    <property type="molecule type" value="Genomic_DNA"/>
</dbReference>
<proteinExistence type="predicted"/>
<dbReference type="AlphaFoldDB" id="E9HQP4"/>
<dbReference type="OrthoDB" id="6355574at2759"/>
<dbReference type="Proteomes" id="UP000000305">
    <property type="component" value="Unassembled WGS sequence"/>
</dbReference>
<name>E9HQP4_DAPPU</name>
<keyword evidence="2" id="KW-1003">Cell membrane</keyword>
<evidence type="ECO:0000256" key="7">
    <source>
        <dbReference type="ARBA" id="ARBA00023180"/>
    </source>
</evidence>
<keyword evidence="4 8" id="KW-1133">Transmembrane helix</keyword>
<keyword evidence="6" id="KW-0675">Receptor</keyword>
<protein>
    <recommendedName>
        <fullName evidence="11">Ionotropic glutamate receptor C-terminal domain-containing protein</fullName>
    </recommendedName>
</protein>
<evidence type="ECO:0000256" key="4">
    <source>
        <dbReference type="ARBA" id="ARBA00022989"/>
    </source>
</evidence>
<dbReference type="InParanoid" id="E9HQP4"/>
<keyword evidence="3 8" id="KW-0812">Transmembrane</keyword>
<dbReference type="SUPFAM" id="SSF53850">
    <property type="entry name" value="Periplasmic binding protein-like II"/>
    <property type="match status" value="1"/>
</dbReference>
<dbReference type="PANTHER" id="PTHR42643:SF24">
    <property type="entry name" value="IONOTROPIC RECEPTOR 60A"/>
    <property type="match status" value="1"/>
</dbReference>
<evidence type="ECO:0000256" key="5">
    <source>
        <dbReference type="ARBA" id="ARBA00023136"/>
    </source>
</evidence>
<keyword evidence="7" id="KW-0325">Glycoprotein</keyword>
<evidence type="ECO:0000256" key="3">
    <source>
        <dbReference type="ARBA" id="ARBA00022692"/>
    </source>
</evidence>
<evidence type="ECO:0000313" key="10">
    <source>
        <dbReference type="Proteomes" id="UP000000305"/>
    </source>
</evidence>
<reference evidence="9 10" key="1">
    <citation type="journal article" date="2011" name="Science">
        <title>The ecoresponsive genome of Daphnia pulex.</title>
        <authorList>
            <person name="Colbourne J.K."/>
            <person name="Pfrender M.E."/>
            <person name="Gilbert D."/>
            <person name="Thomas W.K."/>
            <person name="Tucker A."/>
            <person name="Oakley T.H."/>
            <person name="Tokishita S."/>
            <person name="Aerts A."/>
            <person name="Arnold G.J."/>
            <person name="Basu M.K."/>
            <person name="Bauer D.J."/>
            <person name="Caceres C.E."/>
            <person name="Carmel L."/>
            <person name="Casola C."/>
            <person name="Choi J.H."/>
            <person name="Detter J.C."/>
            <person name="Dong Q."/>
            <person name="Dusheyko S."/>
            <person name="Eads B.D."/>
            <person name="Frohlich T."/>
            <person name="Geiler-Samerotte K.A."/>
            <person name="Gerlach D."/>
            <person name="Hatcher P."/>
            <person name="Jogdeo S."/>
            <person name="Krijgsveld J."/>
            <person name="Kriventseva E.V."/>
            <person name="Kultz D."/>
            <person name="Laforsch C."/>
            <person name="Lindquist E."/>
            <person name="Lopez J."/>
            <person name="Manak J.R."/>
            <person name="Muller J."/>
            <person name="Pangilinan J."/>
            <person name="Patwardhan R.P."/>
            <person name="Pitluck S."/>
            <person name="Pritham E.J."/>
            <person name="Rechtsteiner A."/>
            <person name="Rho M."/>
            <person name="Rogozin I.B."/>
            <person name="Sakarya O."/>
            <person name="Salamov A."/>
            <person name="Schaack S."/>
            <person name="Shapiro H."/>
            <person name="Shiga Y."/>
            <person name="Skalitzky C."/>
            <person name="Smith Z."/>
            <person name="Souvorov A."/>
            <person name="Sung W."/>
            <person name="Tang Z."/>
            <person name="Tsuchiya D."/>
            <person name="Tu H."/>
            <person name="Vos H."/>
            <person name="Wang M."/>
            <person name="Wolf Y.I."/>
            <person name="Yamagata H."/>
            <person name="Yamada T."/>
            <person name="Ye Y."/>
            <person name="Shaw J.R."/>
            <person name="Andrews J."/>
            <person name="Crease T.J."/>
            <person name="Tang H."/>
            <person name="Lucas S.M."/>
            <person name="Robertson H.M."/>
            <person name="Bork P."/>
            <person name="Koonin E.V."/>
            <person name="Zdobnov E.M."/>
            <person name="Grigoriev I.V."/>
            <person name="Lynch M."/>
            <person name="Boore J.L."/>
        </authorList>
    </citation>
    <scope>NUCLEOTIDE SEQUENCE [LARGE SCALE GENOMIC DNA]</scope>
</reference>
<keyword evidence="5 8" id="KW-0472">Membrane</keyword>
<organism evidence="9 10">
    <name type="scientific">Daphnia pulex</name>
    <name type="common">Water flea</name>
    <dbReference type="NCBI Taxonomy" id="6669"/>
    <lineage>
        <taxon>Eukaryota</taxon>
        <taxon>Metazoa</taxon>
        <taxon>Ecdysozoa</taxon>
        <taxon>Arthropoda</taxon>
        <taxon>Crustacea</taxon>
        <taxon>Branchiopoda</taxon>
        <taxon>Diplostraca</taxon>
        <taxon>Cladocera</taxon>
        <taxon>Anomopoda</taxon>
        <taxon>Daphniidae</taxon>
        <taxon>Daphnia</taxon>
    </lineage>
</organism>
<comment type="subcellular location">
    <subcellularLocation>
        <location evidence="1">Cell membrane</location>
        <topology evidence="1">Multi-pass membrane protein</topology>
    </subcellularLocation>
</comment>
<dbReference type="PhylomeDB" id="E9HQP4"/>
<dbReference type="PANTHER" id="PTHR42643">
    <property type="entry name" value="IONOTROPIC RECEPTOR 20A-RELATED"/>
    <property type="match status" value="1"/>
</dbReference>
<evidence type="ECO:0000256" key="2">
    <source>
        <dbReference type="ARBA" id="ARBA00022475"/>
    </source>
</evidence>
<gene>
    <name evidence="9" type="ORF">DAPPUDRAFT_332695</name>
</gene>
<evidence type="ECO:0000256" key="1">
    <source>
        <dbReference type="ARBA" id="ARBA00004651"/>
    </source>
</evidence>